<reference evidence="2 3" key="2">
    <citation type="journal article" date="2019" name="Int. J. Syst. Evol. Microbiol.">
        <title>Anaerobacillus isosaccharinicus sp. nov., an alkaliphilic bacterium which degrades isosaccharinic acid.</title>
        <authorList>
            <person name="Bassil N.M."/>
            <person name="Lloyd J.R."/>
        </authorList>
    </citation>
    <scope>NUCLEOTIDE SEQUENCE [LARGE SCALE GENOMIC DNA]</scope>
    <source>
        <strain evidence="2 3">NB2006</strain>
    </source>
</reference>
<evidence type="ECO:0000313" key="2">
    <source>
        <dbReference type="EMBL" id="QOY34111.1"/>
    </source>
</evidence>
<accession>A0A7S7L469</accession>
<dbReference type="InterPro" id="IPR038144">
    <property type="entry name" value="IPI"/>
</dbReference>
<protein>
    <recommendedName>
        <fullName evidence="1">Intracellular proteinase inhibitor BsuPI domain-containing protein</fullName>
    </recommendedName>
</protein>
<proteinExistence type="predicted"/>
<dbReference type="Proteomes" id="UP000180175">
    <property type="component" value="Chromosome"/>
</dbReference>
<dbReference type="Pfam" id="PF12690">
    <property type="entry name" value="BsuPI"/>
    <property type="match status" value="1"/>
</dbReference>
<dbReference type="RefSeq" id="WP_182081105.1">
    <property type="nucleotide sequence ID" value="NZ_CP063356.2"/>
</dbReference>
<reference evidence="2 3" key="1">
    <citation type="journal article" date="2017" name="Genome Announc.">
        <title>Draft Genome Sequences of Four Alkaliphilic Bacteria Belonging to the Anaerobacillus Genus.</title>
        <authorList>
            <person name="Bassil N.M."/>
            <person name="Lloyd J.R."/>
        </authorList>
    </citation>
    <scope>NUCLEOTIDE SEQUENCE [LARGE SCALE GENOMIC DNA]</scope>
    <source>
        <strain evidence="2 3">NB2006</strain>
    </source>
</reference>
<gene>
    <name evidence="2" type="ORF">AWH56_015350</name>
</gene>
<dbReference type="InterPro" id="IPR020481">
    <property type="entry name" value="Intracell_prot_inh_BsuPI"/>
</dbReference>
<evidence type="ECO:0000313" key="3">
    <source>
        <dbReference type="Proteomes" id="UP000180175"/>
    </source>
</evidence>
<dbReference type="PROSITE" id="PS51257">
    <property type="entry name" value="PROKAR_LIPOPROTEIN"/>
    <property type="match status" value="1"/>
</dbReference>
<dbReference type="KEGG" id="aia:AWH56_015350"/>
<name>A0A7S7L469_9BACI</name>
<sequence length="155" mass="17896">MLKLVSIICALIIFITGCGTNIESIDYFYGDDTTTNFRATFSVREVGDDMQFELSLTNEGNEKALIQFPSGQQFEIIVKDEENQVVYRFSEGRMFTMAIVMKEIEPGETLVWVDEWKEAKQGMYTVIGELQIMSINNETVDRNQFRIDKKVSYEK</sequence>
<organism evidence="2 3">
    <name type="scientific">Anaerobacillus isosaccharinicus</name>
    <dbReference type="NCBI Taxonomy" id="1532552"/>
    <lineage>
        <taxon>Bacteria</taxon>
        <taxon>Bacillati</taxon>
        <taxon>Bacillota</taxon>
        <taxon>Bacilli</taxon>
        <taxon>Bacillales</taxon>
        <taxon>Bacillaceae</taxon>
        <taxon>Anaerobacillus</taxon>
    </lineage>
</organism>
<dbReference type="AlphaFoldDB" id="A0A7S7L469"/>
<dbReference type="EMBL" id="CP063356">
    <property type="protein sequence ID" value="QOY34111.1"/>
    <property type="molecule type" value="Genomic_DNA"/>
</dbReference>
<keyword evidence="3" id="KW-1185">Reference proteome</keyword>
<feature type="domain" description="Intracellular proteinase inhibitor BsuPI" evidence="1">
    <location>
        <begin position="42"/>
        <end position="131"/>
    </location>
</feature>
<evidence type="ECO:0000259" key="1">
    <source>
        <dbReference type="Pfam" id="PF12690"/>
    </source>
</evidence>
<dbReference type="Gene3D" id="2.60.40.2360">
    <property type="entry name" value="Intracellular proteinase inhibitor BsuPI"/>
    <property type="match status" value="1"/>
</dbReference>